<comment type="caution">
    <text evidence="1">The sequence shown here is derived from an EMBL/GenBank/DDBJ whole genome shotgun (WGS) entry which is preliminary data.</text>
</comment>
<evidence type="ECO:0000313" key="2">
    <source>
        <dbReference type="Proteomes" id="UP000027850"/>
    </source>
</evidence>
<sequence length="44" mass="4995">MYGIVRYVPYKGAKNESGVFSNEIELEDKGLDYSFVAGKTFNEK</sequence>
<gene>
    <name evidence="1" type="ORF">M091_2942</name>
</gene>
<name>A0AB34L3M4_PARDI</name>
<dbReference type="Proteomes" id="UP000027850">
    <property type="component" value="Unassembled WGS sequence"/>
</dbReference>
<organism evidence="1 2">
    <name type="scientific">Parabacteroides distasonis str. 3776 D15 i</name>
    <dbReference type="NCBI Taxonomy" id="1339342"/>
    <lineage>
        <taxon>Bacteria</taxon>
        <taxon>Pseudomonadati</taxon>
        <taxon>Bacteroidota</taxon>
        <taxon>Bacteroidia</taxon>
        <taxon>Bacteroidales</taxon>
        <taxon>Tannerellaceae</taxon>
        <taxon>Parabacteroides</taxon>
    </lineage>
</organism>
<proteinExistence type="predicted"/>
<evidence type="ECO:0000313" key="1">
    <source>
        <dbReference type="EMBL" id="KDS34703.1"/>
    </source>
</evidence>
<accession>A0AB34L3M4</accession>
<reference evidence="1 2" key="1">
    <citation type="submission" date="2014-04" db="EMBL/GenBank/DDBJ databases">
        <authorList>
            <person name="Sears C."/>
            <person name="Carroll K."/>
            <person name="Sack B.R."/>
            <person name="Qadri F."/>
            <person name="Myers L.L."/>
            <person name="Chung G.-T."/>
            <person name="Escheverria P."/>
            <person name="Fraser C.M."/>
            <person name="Sadzewicz L."/>
            <person name="Shefchek K.A."/>
            <person name="Tallon L."/>
            <person name="Das S.P."/>
            <person name="Daugherty S."/>
            <person name="Mongodin E.F."/>
        </authorList>
    </citation>
    <scope>NUCLEOTIDE SEQUENCE [LARGE SCALE GENOMIC DNA]</scope>
    <source>
        <strain evidence="1 2">3776 D15 i</strain>
    </source>
</reference>
<protein>
    <submittedName>
        <fullName evidence="1">Uncharacterized protein</fullName>
    </submittedName>
</protein>
<dbReference type="EMBL" id="JNHK01000097">
    <property type="protein sequence ID" value="KDS34703.1"/>
    <property type="molecule type" value="Genomic_DNA"/>
</dbReference>
<dbReference type="AlphaFoldDB" id="A0AB34L3M4"/>